<keyword evidence="4 9" id="KW-0067">ATP-binding</keyword>
<evidence type="ECO:0000256" key="3">
    <source>
        <dbReference type="ARBA" id="ARBA00022806"/>
    </source>
</evidence>
<evidence type="ECO:0000256" key="8">
    <source>
        <dbReference type="ARBA" id="ARBA00048988"/>
    </source>
</evidence>
<comment type="caution">
    <text evidence="11">The sequence shown here is derived from an EMBL/GenBank/DDBJ whole genome shotgun (WGS) entry which is preliminary data.</text>
</comment>
<evidence type="ECO:0000256" key="6">
    <source>
        <dbReference type="ARBA" id="ARBA00034617"/>
    </source>
</evidence>
<keyword evidence="3 9" id="KW-0347">Helicase</keyword>
<dbReference type="InterPro" id="IPR000212">
    <property type="entry name" value="DNA_helicase_UvrD/REP"/>
</dbReference>
<comment type="catalytic activity">
    <reaction evidence="8">
        <text>ATP + H2O = ADP + phosphate + H(+)</text>
        <dbReference type="Rhea" id="RHEA:13065"/>
        <dbReference type="ChEBI" id="CHEBI:15377"/>
        <dbReference type="ChEBI" id="CHEBI:15378"/>
        <dbReference type="ChEBI" id="CHEBI:30616"/>
        <dbReference type="ChEBI" id="CHEBI:43474"/>
        <dbReference type="ChEBI" id="CHEBI:456216"/>
        <dbReference type="EC" id="5.6.2.4"/>
    </reaction>
</comment>
<dbReference type="Pfam" id="PF01396">
    <property type="entry name" value="Zn_ribbon_Top1"/>
    <property type="match status" value="1"/>
</dbReference>
<evidence type="ECO:0000256" key="7">
    <source>
        <dbReference type="ARBA" id="ARBA00034808"/>
    </source>
</evidence>
<keyword evidence="12" id="KW-1185">Reference proteome</keyword>
<keyword evidence="1 9" id="KW-0547">Nucleotide-binding</keyword>
<dbReference type="InterPro" id="IPR027417">
    <property type="entry name" value="P-loop_NTPase"/>
</dbReference>
<keyword evidence="5" id="KW-0413">Isomerase</keyword>
<dbReference type="InterPro" id="IPR014016">
    <property type="entry name" value="UvrD-like_ATP-bd"/>
</dbReference>
<dbReference type="Pfam" id="PF13361">
    <property type="entry name" value="UvrD_C"/>
    <property type="match status" value="1"/>
</dbReference>
<reference evidence="11" key="1">
    <citation type="submission" date="2022-12" db="EMBL/GenBank/DDBJ databases">
        <title>Isolation and characterisation of novel Methanocorpusculum spp. from native Australian herbivores indicates the genus is ancestrally host-associated.</title>
        <authorList>
            <person name="Volmer J.G."/>
            <person name="Soo R.M."/>
            <person name="Evans P.N."/>
            <person name="Hoedt E.C."/>
            <person name="Astorga Alsina A.L."/>
            <person name="Woodcroft B.J."/>
            <person name="Tyson G.W."/>
            <person name="Hugenholtz P."/>
            <person name="Morrison M."/>
        </authorList>
    </citation>
    <scope>NUCLEOTIDE SEQUENCE</scope>
    <source>
        <strain evidence="11">CW153</strain>
    </source>
</reference>
<dbReference type="SUPFAM" id="SSF52540">
    <property type="entry name" value="P-loop containing nucleoside triphosphate hydrolases"/>
    <property type="match status" value="1"/>
</dbReference>
<dbReference type="Gene3D" id="3.40.50.300">
    <property type="entry name" value="P-loop containing nucleotide triphosphate hydrolases"/>
    <property type="match status" value="3"/>
</dbReference>
<feature type="binding site" evidence="9">
    <location>
        <begin position="41"/>
        <end position="48"/>
    </location>
    <ligand>
        <name>ATP</name>
        <dbReference type="ChEBI" id="CHEBI:30616"/>
    </ligand>
</feature>
<feature type="domain" description="UvrD-like helicase ATP-binding" evidence="10">
    <location>
        <begin position="20"/>
        <end position="502"/>
    </location>
</feature>
<keyword evidence="2 9" id="KW-0378">Hydrolase</keyword>
<evidence type="ECO:0000313" key="11">
    <source>
        <dbReference type="EMBL" id="MCZ0863157.1"/>
    </source>
</evidence>
<dbReference type="EC" id="5.6.2.4" evidence="7"/>
<evidence type="ECO:0000256" key="1">
    <source>
        <dbReference type="ARBA" id="ARBA00022741"/>
    </source>
</evidence>
<dbReference type="PANTHER" id="PTHR11070:SF63">
    <property type="entry name" value="DNA HELICASE IV"/>
    <property type="match status" value="1"/>
</dbReference>
<dbReference type="PANTHER" id="PTHR11070">
    <property type="entry name" value="UVRD / RECB / PCRA DNA HELICASE FAMILY MEMBER"/>
    <property type="match status" value="1"/>
</dbReference>
<protein>
    <recommendedName>
        <fullName evidence="7">DNA 3'-5' helicase</fullName>
        <ecNumber evidence="7">5.6.2.4</ecNumber>
    </recommendedName>
</protein>
<evidence type="ECO:0000256" key="5">
    <source>
        <dbReference type="ARBA" id="ARBA00023235"/>
    </source>
</evidence>
<name>A0ABT4IPF4_9EURY</name>
<evidence type="ECO:0000313" key="12">
    <source>
        <dbReference type="Proteomes" id="UP001141336"/>
    </source>
</evidence>
<dbReference type="RefSeq" id="WP_268923417.1">
    <property type="nucleotide sequence ID" value="NZ_JAPTGC010000010.1"/>
</dbReference>
<comment type="catalytic activity">
    <reaction evidence="6">
        <text>Couples ATP hydrolysis with the unwinding of duplex DNA by translocating in the 3'-5' direction.</text>
        <dbReference type="EC" id="5.6.2.4"/>
    </reaction>
</comment>
<gene>
    <name evidence="11" type="ORF">O0S09_07845</name>
</gene>
<proteinExistence type="predicted"/>
<organism evidence="11 12">
    <name type="scientific">Methanocorpusculum vombati</name>
    <dbReference type="NCBI Taxonomy" id="3002864"/>
    <lineage>
        <taxon>Archaea</taxon>
        <taxon>Methanobacteriati</taxon>
        <taxon>Methanobacteriota</taxon>
        <taxon>Stenosarchaea group</taxon>
        <taxon>Methanomicrobia</taxon>
        <taxon>Methanomicrobiales</taxon>
        <taxon>Methanocorpusculaceae</taxon>
        <taxon>Methanocorpusculum</taxon>
    </lineage>
</organism>
<dbReference type="EMBL" id="JAPTGC010000010">
    <property type="protein sequence ID" value="MCZ0863157.1"/>
    <property type="molecule type" value="Genomic_DNA"/>
</dbReference>
<dbReference type="Pfam" id="PF00580">
    <property type="entry name" value="UvrD-helicase"/>
    <property type="match status" value="1"/>
</dbReference>
<dbReference type="InterPro" id="IPR014017">
    <property type="entry name" value="DNA_helicase_UvrD-like_C"/>
</dbReference>
<dbReference type="Proteomes" id="UP001141336">
    <property type="component" value="Unassembled WGS sequence"/>
</dbReference>
<dbReference type="SUPFAM" id="SSF57783">
    <property type="entry name" value="Zinc beta-ribbon"/>
    <property type="match status" value="1"/>
</dbReference>
<dbReference type="InterPro" id="IPR013498">
    <property type="entry name" value="Topo_IA_Znf"/>
</dbReference>
<evidence type="ECO:0000259" key="10">
    <source>
        <dbReference type="PROSITE" id="PS51198"/>
    </source>
</evidence>
<dbReference type="Gene3D" id="3.40.91.30">
    <property type="match status" value="1"/>
</dbReference>
<sequence>MFIEKELEETNEFFSNIEGKSLDVQQRTAAITDEDNLLVVAGAGSGKTLTICGKVRYLIERKHIRPEEILLISYTKKATEELRNRVSGGRDVAVDTKTFHKLGLDLITESQGFRPNIAGEYFLQSHIQTYFASLGNDPEGVAALMTYFGSYIHIPEEFRTCASPDDVAKLCQKLQFETLRSAASTYLENIQRTRRITHSFEQVKSFEELAIANYLYLNGIDYEYERPYPYTTRNSERKPYQPDFYLPEYDLYLEHFGISADGSVPWLPPEKAHEYLEGITWKRSLHQIHGTTLLETYSYYQKEGVLLSKLEELLRSHGVIFRPRDLTSMYTAWMEQKYLSGYSDFVRLIAEFITLYKSNGYTDLPSEVFSDNLPHNPYLRERTRLFLEIVSPIFSGYQKKLQSTDQIDFSDMIHRATDAVNRGSFFLRYRYIVVDEFQDISVGRFQLIQALRKRCNAKVVCVGDDWQSIFRFAGSDIGLFTNFETYFGYSAVLRIEKTYRNSQELVTTSGKFVMENPKQLKKNLRSEVHNVQPVKVVPYKTSPAEALKIIVEDIVADFGDSAHVMVLGRTNYDIEPQGSCVFGEGFSLKKVRTAGSDTQTLVISEKYPHLVLEFLTVHRSKGLEADNVIILNLENRRLGFPNKIVDDPILELVLTQKDGYLYGEERRLFYVALTRTRNNVYLPVPQRKSLISVFVPELIHLDPENVSYPTEYSLTKKDAVLCPKCGAEMVKRHGKYGWFYGCSRYPDCRGTRPISYNDSGIKRT</sequence>
<dbReference type="Gene3D" id="3.30.65.10">
    <property type="entry name" value="Bacterial Topoisomerase I, domain 1"/>
    <property type="match status" value="1"/>
</dbReference>
<evidence type="ECO:0000256" key="4">
    <source>
        <dbReference type="ARBA" id="ARBA00022840"/>
    </source>
</evidence>
<evidence type="ECO:0000256" key="2">
    <source>
        <dbReference type="ARBA" id="ARBA00022801"/>
    </source>
</evidence>
<evidence type="ECO:0000256" key="9">
    <source>
        <dbReference type="PROSITE-ProRule" id="PRU00560"/>
    </source>
</evidence>
<dbReference type="PROSITE" id="PS51198">
    <property type="entry name" value="UVRD_HELICASE_ATP_BIND"/>
    <property type="match status" value="1"/>
</dbReference>
<accession>A0ABT4IPF4</accession>